<dbReference type="InterPro" id="IPR013328">
    <property type="entry name" value="6PGD_dom2"/>
</dbReference>
<proteinExistence type="predicted"/>
<dbReference type="InterPro" id="IPR011042">
    <property type="entry name" value="6-blade_b-propeller_TolB-like"/>
</dbReference>
<dbReference type="Gene3D" id="2.120.10.30">
    <property type="entry name" value="TolB, C-terminal domain"/>
    <property type="match status" value="1"/>
</dbReference>
<dbReference type="SUPFAM" id="SSF63825">
    <property type="entry name" value="YWTD domain"/>
    <property type="match status" value="1"/>
</dbReference>
<gene>
    <name evidence="1" type="ORF">PECM_001533</name>
</gene>
<dbReference type="PANTHER" id="PTHR48075">
    <property type="entry name" value="3-HYDROXYACYL-COA DEHYDROGENASE FAMILY PROTEIN"/>
    <property type="match status" value="1"/>
</dbReference>
<protein>
    <submittedName>
        <fullName evidence="1">Uncharacterized protein</fullName>
    </submittedName>
</protein>
<dbReference type="AlphaFoldDB" id="A0A8J8WFF2"/>
<comment type="caution">
    <text evidence="1">The sequence shown here is derived from an EMBL/GenBank/DDBJ whole genome shotgun (WGS) entry which is preliminary data.</text>
</comment>
<dbReference type="PANTHER" id="PTHR48075:SF10">
    <property type="entry name" value="DEHYDROGENASE, PUTATIVE (AFU_ORTHOLOGUE AFUA_5G10070)-RELATED"/>
    <property type="match status" value="1"/>
</dbReference>
<dbReference type="Proteomes" id="UP000631181">
    <property type="component" value="Unassembled WGS sequence"/>
</dbReference>
<evidence type="ECO:0000313" key="1">
    <source>
        <dbReference type="EMBL" id="KAF7713172.1"/>
    </source>
</evidence>
<dbReference type="OrthoDB" id="5958943at2759"/>
<sequence length="500" mass="54931">MCYYNDALFRANIHRKLPTSRGSGCRETWQPPNDSLERPVVVPGVGVLGRCIACIWASAGYIVNVRDPSAESGEACFLYVTENVSSYAEPTGALPGQVATFEDLEKTDGFTDPAILPFIIERSTEAATNPYVARKGRQDSSSTVCGQQWNEEALTILAGEVSTPDEIDALWTEIFIKAGSLPYKSMDNVGLDTIAFIEEHYVAGRGLFPTKIVDFIYSRYLATGKFGNKSSECGLYPPVTAEHTQQPNDRSLRVLDIGLSAKEPSYTAGQVLQLSLDVAVDTTARRMFWINMGVPGKNVDAQKIYFCDRKGLRVIRCDYDGSAFEVLVQTGDAKDTQDSLKYVQGRIFCANITSPQDLCATTREDIQLVLSDLPEFIDLEIDEDSRSLYWTDRGELPNGNSLNCLHLNHHGLLPGPSSSRLDLASNAIYMTDLGGTLYGCNRDGEQRLKLLSDENRAVTGRATISIYHNDISDISAVVAGSNSALNSADGSRALRELRRR</sequence>
<keyword evidence="2" id="KW-1185">Reference proteome</keyword>
<accession>A0A8J8WFF2</accession>
<dbReference type="Gene3D" id="3.40.50.720">
    <property type="entry name" value="NAD(P)-binding Rossmann-like Domain"/>
    <property type="match status" value="1"/>
</dbReference>
<evidence type="ECO:0000313" key="2">
    <source>
        <dbReference type="Proteomes" id="UP000631181"/>
    </source>
</evidence>
<reference evidence="1" key="1">
    <citation type="journal article" date="2020" name="Front. Microbiol.">
        <title>Gene regulatory networks of Penicillium echinulatum 2HH and Penicillium oxalicum 114-2 inferred by a computational biology approach.</title>
        <authorList>
            <person name="Lenz A.R."/>
            <person name="Galan-Vasquez E."/>
            <person name="Balbinot E."/>
            <person name="De Abreu F.P."/>
            <person name="De Oliveira N.S."/>
            <person name="Da Rosa L.O."/>
            <person name="De Avila E Silva S."/>
            <person name="Camassola M."/>
            <person name="Dillon A.J.P."/>
            <person name="Perez-Rueda E."/>
        </authorList>
    </citation>
    <scope>NUCLEOTIDE SEQUENCE</scope>
    <source>
        <strain evidence="1">S1M29</strain>
    </source>
</reference>
<dbReference type="Gene3D" id="1.10.1040.10">
    <property type="entry name" value="N-(1-d-carboxylethyl)-l-norvaline Dehydrogenase, domain 2"/>
    <property type="match status" value="1"/>
</dbReference>
<name>A0A8J8WFF2_9EURO</name>
<dbReference type="GO" id="GO:0016491">
    <property type="term" value="F:oxidoreductase activity"/>
    <property type="evidence" value="ECO:0007669"/>
    <property type="project" value="TreeGrafter"/>
</dbReference>
<dbReference type="EMBL" id="WIWV01000130">
    <property type="protein sequence ID" value="KAF7713172.1"/>
    <property type="molecule type" value="Genomic_DNA"/>
</dbReference>
<organism evidence="1 2">
    <name type="scientific">Penicillium ucsense</name>
    <dbReference type="NCBI Taxonomy" id="2839758"/>
    <lineage>
        <taxon>Eukaryota</taxon>
        <taxon>Fungi</taxon>
        <taxon>Dikarya</taxon>
        <taxon>Ascomycota</taxon>
        <taxon>Pezizomycotina</taxon>
        <taxon>Eurotiomycetes</taxon>
        <taxon>Eurotiomycetidae</taxon>
        <taxon>Eurotiales</taxon>
        <taxon>Aspergillaceae</taxon>
        <taxon>Penicillium</taxon>
    </lineage>
</organism>